<proteinExistence type="predicted"/>
<dbReference type="InterPro" id="IPR050678">
    <property type="entry name" value="DNA_Partitioning_ATPase"/>
</dbReference>
<dbReference type="InterPro" id="IPR002586">
    <property type="entry name" value="CobQ/CobB/MinD/ParA_Nub-bd_dom"/>
</dbReference>
<dbReference type="Pfam" id="PF01656">
    <property type="entry name" value="CbiA"/>
    <property type="match status" value="1"/>
</dbReference>
<geneLocation type="plasmid" evidence="2 3">
    <name>pCI2</name>
</geneLocation>
<dbReference type="KEGG" id="cmh:VO01_15740"/>
<dbReference type="PATRIC" id="fig|33014.5.peg.3251"/>
<reference evidence="2 3" key="1">
    <citation type="journal article" date="2015" name="Genome Announc.">
        <title>Complete Genome Sequence of Clavibacter michiganensis subsp. insidiosus R1-1 Using PacBio Single-Molecule Real-Time Technology.</title>
        <authorList>
            <person name="Lu Y."/>
            <person name="Samac D.A."/>
            <person name="Glazebrook J."/>
            <person name="Ishimaru C.A."/>
        </authorList>
    </citation>
    <scope>NUCLEOTIDE SEQUENCE [LARGE SCALE GENOMIC DNA]</scope>
    <source>
        <strain evidence="2 3">R1-1</strain>
        <plasmid evidence="2 3">pCI2</plasmid>
    </source>
</reference>
<protein>
    <recommendedName>
        <fullName evidence="1">CobQ/CobB/MinD/ParA nucleotide binding domain-containing protein</fullName>
    </recommendedName>
</protein>
<dbReference type="RefSeq" id="WP_045530911.1">
    <property type="nucleotide sequence ID" value="NZ_CP011045.1"/>
</dbReference>
<evidence type="ECO:0000313" key="3">
    <source>
        <dbReference type="Proteomes" id="UP000032604"/>
    </source>
</evidence>
<dbReference type="SUPFAM" id="SSF52540">
    <property type="entry name" value="P-loop containing nucleoside triphosphate hydrolases"/>
    <property type="match status" value="1"/>
</dbReference>
<dbReference type="EMBL" id="CP011045">
    <property type="protein sequence ID" value="AJW80693.1"/>
    <property type="molecule type" value="Genomic_DNA"/>
</dbReference>
<organism evidence="2 3">
    <name type="scientific">Clavibacter michiganensis subsp. insidiosus</name>
    <dbReference type="NCBI Taxonomy" id="33014"/>
    <lineage>
        <taxon>Bacteria</taxon>
        <taxon>Bacillati</taxon>
        <taxon>Actinomycetota</taxon>
        <taxon>Actinomycetes</taxon>
        <taxon>Micrococcales</taxon>
        <taxon>Microbacteriaceae</taxon>
        <taxon>Clavibacter</taxon>
    </lineage>
</organism>
<dbReference type="PANTHER" id="PTHR13696">
    <property type="entry name" value="P-LOOP CONTAINING NUCLEOSIDE TRIPHOSPHATE HYDROLASE"/>
    <property type="match status" value="1"/>
</dbReference>
<feature type="domain" description="CobQ/CobB/MinD/ParA nucleotide binding" evidence="1">
    <location>
        <begin position="4"/>
        <end position="180"/>
    </location>
</feature>
<gene>
    <name evidence="2" type="ORF">VO01_15740</name>
</gene>
<dbReference type="OrthoDB" id="128708at2"/>
<dbReference type="PIRSF" id="PIRSF009320">
    <property type="entry name" value="Nuc_binding_HP_1000"/>
    <property type="match status" value="1"/>
</dbReference>
<keyword evidence="2" id="KW-0614">Plasmid</keyword>
<dbReference type="Proteomes" id="UP000032604">
    <property type="component" value="Plasmid pCI2"/>
</dbReference>
<dbReference type="PANTHER" id="PTHR13696:SF96">
    <property type="entry name" value="COBQ_COBB_MIND_PARA NUCLEOTIDE BINDING DOMAIN-CONTAINING PROTEIN"/>
    <property type="match status" value="1"/>
</dbReference>
<name>A0A0D5CM64_9MICO</name>
<dbReference type="Gene3D" id="3.40.50.300">
    <property type="entry name" value="P-loop containing nucleotide triphosphate hydrolases"/>
    <property type="match status" value="1"/>
</dbReference>
<accession>A0A0D5CM64</accession>
<dbReference type="HOGENOM" id="CLU_1420697_0_0_11"/>
<dbReference type="InterPro" id="IPR027417">
    <property type="entry name" value="P-loop_NTPase"/>
</dbReference>
<sequence length="205" mass="22236">MKVITVTNFKGGSGKTTTSAYLAHAYAAKGRSVLLIDADPQGSALRWSEQGEWTIPTISLPVKDLHKRLSGFVPTSTELVIIDTPPLEEQAGIVISALRAADVAIVSMAPTMGEYERLPEVWAAIDDVEALRATPLITAVLMNRTITNANSTPMYRELMEESGRTVLRTTIPRREPIAQAFGAPVTDLGKYADAAREIDELEADK</sequence>
<evidence type="ECO:0000259" key="1">
    <source>
        <dbReference type="Pfam" id="PF01656"/>
    </source>
</evidence>
<dbReference type="CDD" id="cd02042">
    <property type="entry name" value="ParAB_family"/>
    <property type="match status" value="1"/>
</dbReference>
<evidence type="ECO:0000313" key="2">
    <source>
        <dbReference type="EMBL" id="AJW80693.1"/>
    </source>
</evidence>
<dbReference type="AlphaFoldDB" id="A0A0D5CM64"/>